<name>A0ABP8UDW1_9ACTN</name>
<dbReference type="RefSeq" id="WP_345432795.1">
    <property type="nucleotide sequence ID" value="NZ_BAABHK010000006.1"/>
</dbReference>
<proteinExistence type="predicted"/>
<comment type="caution">
    <text evidence="2">The sequence shown here is derived from an EMBL/GenBank/DDBJ whole genome shotgun (WGS) entry which is preliminary data.</text>
</comment>
<keyword evidence="1" id="KW-0812">Transmembrane</keyword>
<accession>A0ABP8UDW1</accession>
<dbReference type="Proteomes" id="UP001501442">
    <property type="component" value="Unassembled WGS sequence"/>
</dbReference>
<feature type="transmembrane region" description="Helical" evidence="1">
    <location>
        <begin position="71"/>
        <end position="90"/>
    </location>
</feature>
<gene>
    <name evidence="2" type="ORF">GCM10023196_043850</name>
</gene>
<keyword evidence="1" id="KW-0472">Membrane</keyword>
<feature type="transmembrane region" description="Helical" evidence="1">
    <location>
        <begin position="13"/>
        <end position="34"/>
    </location>
</feature>
<feature type="transmembrane region" description="Helical" evidence="1">
    <location>
        <begin position="41"/>
        <end position="59"/>
    </location>
</feature>
<protein>
    <submittedName>
        <fullName evidence="2">Uncharacterized protein</fullName>
    </submittedName>
</protein>
<evidence type="ECO:0000256" key="1">
    <source>
        <dbReference type="SAM" id="Phobius"/>
    </source>
</evidence>
<keyword evidence="3" id="KW-1185">Reference proteome</keyword>
<evidence type="ECO:0000313" key="2">
    <source>
        <dbReference type="EMBL" id="GAA4628258.1"/>
    </source>
</evidence>
<organism evidence="2 3">
    <name type="scientific">Actinoallomurus vinaceus</name>
    <dbReference type="NCBI Taxonomy" id="1080074"/>
    <lineage>
        <taxon>Bacteria</taxon>
        <taxon>Bacillati</taxon>
        <taxon>Actinomycetota</taxon>
        <taxon>Actinomycetes</taxon>
        <taxon>Streptosporangiales</taxon>
        <taxon>Thermomonosporaceae</taxon>
        <taxon>Actinoallomurus</taxon>
    </lineage>
</organism>
<dbReference type="EMBL" id="BAABHK010000006">
    <property type="protein sequence ID" value="GAA4628258.1"/>
    <property type="molecule type" value="Genomic_DNA"/>
</dbReference>
<keyword evidence="1" id="KW-1133">Transmembrane helix</keyword>
<evidence type="ECO:0000313" key="3">
    <source>
        <dbReference type="Proteomes" id="UP001501442"/>
    </source>
</evidence>
<sequence length="217" mass="23786">MDRRVRTGAGVCWALLPFLTLGLATPAVFGYAAIHRRTARYWITAVAYLALFVVMLISSTTPEDSAAGDSVFTVVFLFAWFGGTVHAFLVRSQVFASPSTETFQDAIDLAEQRKDIRCQARRAAQDPAMAWELRIGRPDLPRRFDDGGLVDVNHVPPQVLASLPGMNGLVHDLPDRRCVREQGTGVVLRDVAEGVEAEFEVGHGEGSLVRARTPVPR</sequence>
<reference evidence="3" key="1">
    <citation type="journal article" date="2019" name="Int. J. Syst. Evol. Microbiol.">
        <title>The Global Catalogue of Microorganisms (GCM) 10K type strain sequencing project: providing services to taxonomists for standard genome sequencing and annotation.</title>
        <authorList>
            <consortium name="The Broad Institute Genomics Platform"/>
            <consortium name="The Broad Institute Genome Sequencing Center for Infectious Disease"/>
            <person name="Wu L."/>
            <person name="Ma J."/>
        </authorList>
    </citation>
    <scope>NUCLEOTIDE SEQUENCE [LARGE SCALE GENOMIC DNA]</scope>
    <source>
        <strain evidence="3">JCM 17939</strain>
    </source>
</reference>